<comment type="caution">
    <text evidence="2">The sequence shown here is derived from an EMBL/GenBank/DDBJ whole genome shotgun (WGS) entry which is preliminary data.</text>
</comment>
<protein>
    <submittedName>
        <fullName evidence="2">Uncharacterized protein</fullName>
    </submittedName>
</protein>
<dbReference type="Proteomes" id="UP000249056">
    <property type="component" value="Unassembled WGS sequence"/>
</dbReference>
<name>A0A395IZM3_9HELO</name>
<feature type="region of interest" description="Disordered" evidence="1">
    <location>
        <begin position="88"/>
        <end position="159"/>
    </location>
</feature>
<dbReference type="AlphaFoldDB" id="A0A395IZM3"/>
<gene>
    <name evidence="2" type="ORF">DID88_000872</name>
</gene>
<dbReference type="EMBL" id="QKRW01000010">
    <property type="protein sequence ID" value="RAL65304.1"/>
    <property type="molecule type" value="Genomic_DNA"/>
</dbReference>
<keyword evidence="3" id="KW-1185">Reference proteome</keyword>
<evidence type="ECO:0000313" key="3">
    <source>
        <dbReference type="Proteomes" id="UP000249056"/>
    </source>
</evidence>
<proteinExistence type="predicted"/>
<evidence type="ECO:0000313" key="2">
    <source>
        <dbReference type="EMBL" id="RAL65304.1"/>
    </source>
</evidence>
<dbReference type="OrthoDB" id="3543352at2759"/>
<feature type="compositionally biased region" description="Polar residues" evidence="1">
    <location>
        <begin position="211"/>
        <end position="231"/>
    </location>
</feature>
<accession>A0A395IZM3</accession>
<reference evidence="2 3" key="1">
    <citation type="submission" date="2018-06" db="EMBL/GenBank/DDBJ databases">
        <title>Genome Sequence of the Brown Rot Fungal Pathogen Monilinia fructigena.</title>
        <authorList>
            <person name="Landi L."/>
            <person name="De Miccolis Angelini R.M."/>
            <person name="Pollastro S."/>
            <person name="Abate D."/>
            <person name="Faretra F."/>
            <person name="Romanazzi G."/>
        </authorList>
    </citation>
    <scope>NUCLEOTIDE SEQUENCE [LARGE SCALE GENOMIC DNA]</scope>
    <source>
        <strain evidence="2 3">Mfrg269</strain>
    </source>
</reference>
<evidence type="ECO:0000256" key="1">
    <source>
        <dbReference type="SAM" id="MobiDB-lite"/>
    </source>
</evidence>
<feature type="region of interest" description="Disordered" evidence="1">
    <location>
        <begin position="192"/>
        <end position="231"/>
    </location>
</feature>
<organism evidence="2 3">
    <name type="scientific">Monilinia fructigena</name>
    <dbReference type="NCBI Taxonomy" id="38457"/>
    <lineage>
        <taxon>Eukaryota</taxon>
        <taxon>Fungi</taxon>
        <taxon>Dikarya</taxon>
        <taxon>Ascomycota</taxon>
        <taxon>Pezizomycotina</taxon>
        <taxon>Leotiomycetes</taxon>
        <taxon>Helotiales</taxon>
        <taxon>Sclerotiniaceae</taxon>
        <taxon>Monilinia</taxon>
    </lineage>
</organism>
<sequence length="231" mass="24032">MDQNNGYGQEVTERESSSAEMVAIHQAMMEELGISRKDALPLEDKDENVPTAPLIVPIKTYLNLDDTEPGVEDLNDIAGGQLYRLRRGGSGLSSSGRGGHSASRGRGGTSNRGGHVSAGGRGNFAARGKDVDSSRFRMSRAEDHSIKVPPSAPRSAKSTLRAAASAVAPRATLPGANRPITSRFKLAPPSAFLSHNKIGNSPTETVAEPVSSVTPLDTGNGLSASAPSSST</sequence>
<feature type="compositionally biased region" description="Basic and acidic residues" evidence="1">
    <location>
        <begin position="127"/>
        <end position="146"/>
    </location>
</feature>
<feature type="compositionally biased region" description="Gly residues" evidence="1">
    <location>
        <begin position="88"/>
        <end position="122"/>
    </location>
</feature>